<gene>
    <name evidence="2" type="ORF">LB941_10385</name>
</gene>
<feature type="transmembrane region" description="Helical" evidence="1">
    <location>
        <begin position="130"/>
        <end position="154"/>
    </location>
</feature>
<dbReference type="EMBL" id="JAIULA010000024">
    <property type="protein sequence ID" value="MCP0887739.1"/>
    <property type="molecule type" value="Genomic_DNA"/>
</dbReference>
<name>A0A9X2FM61_9LACO</name>
<keyword evidence="1" id="KW-1133">Transmembrane helix</keyword>
<dbReference type="Pfam" id="PF06177">
    <property type="entry name" value="QueT"/>
    <property type="match status" value="1"/>
</dbReference>
<dbReference type="PANTHER" id="PTHR40044:SF1">
    <property type="entry name" value="INTEGRAL MEMBRANE PROTEIN"/>
    <property type="match status" value="1"/>
</dbReference>
<dbReference type="RefSeq" id="WP_253361902.1">
    <property type="nucleotide sequence ID" value="NZ_JAIULA010000024.1"/>
</dbReference>
<evidence type="ECO:0000313" key="2">
    <source>
        <dbReference type="EMBL" id="MCP0887739.1"/>
    </source>
</evidence>
<accession>A0A9X2FM61</accession>
<keyword evidence="1" id="KW-0472">Membrane</keyword>
<feature type="transmembrane region" description="Helical" evidence="1">
    <location>
        <begin position="105"/>
        <end position="124"/>
    </location>
</feature>
<keyword evidence="3" id="KW-1185">Reference proteome</keyword>
<dbReference type="AlphaFoldDB" id="A0A9X2FM61"/>
<evidence type="ECO:0000256" key="1">
    <source>
        <dbReference type="SAM" id="Phobius"/>
    </source>
</evidence>
<dbReference type="InterPro" id="IPR010387">
    <property type="entry name" value="QueT"/>
</dbReference>
<feature type="transmembrane region" description="Helical" evidence="1">
    <location>
        <begin position="12"/>
        <end position="32"/>
    </location>
</feature>
<dbReference type="PIRSF" id="PIRSF031501">
    <property type="entry name" value="QueT"/>
    <property type="match status" value="1"/>
</dbReference>
<evidence type="ECO:0000313" key="3">
    <source>
        <dbReference type="Proteomes" id="UP001139006"/>
    </source>
</evidence>
<keyword evidence="1" id="KW-0812">Transmembrane</keyword>
<feature type="transmembrane region" description="Helical" evidence="1">
    <location>
        <begin position="76"/>
        <end position="93"/>
    </location>
</feature>
<comment type="caution">
    <text evidence="2">The sequence shown here is derived from an EMBL/GenBank/DDBJ whole genome shotgun (WGS) entry which is preliminary data.</text>
</comment>
<dbReference type="PANTHER" id="PTHR40044">
    <property type="entry name" value="INTEGRAL MEMBRANE PROTEIN-RELATED"/>
    <property type="match status" value="1"/>
</dbReference>
<reference evidence="2 3" key="1">
    <citation type="journal article" date="2023" name="Int. J. Syst. Evol. Microbiol.">
        <title>Ligilactobacillus ubinensis sp. nov., a novel species isolated from the wild ferment of a durian fruit (Durio zibethinus).</title>
        <authorList>
            <person name="Heng Y.C."/>
            <person name="Menon N."/>
            <person name="Chen B."/>
            <person name="Loo B.Z.L."/>
            <person name="Wong G.W.J."/>
            <person name="Lim A.C.H."/>
            <person name="Silvaraju S."/>
            <person name="Kittelmann S."/>
        </authorList>
    </citation>
    <scope>NUCLEOTIDE SEQUENCE [LARGE SCALE GENOMIC DNA]</scope>
    <source>
        <strain evidence="2 3">WILCCON 0076</strain>
    </source>
</reference>
<organism evidence="2 3">
    <name type="scientific">Ligilactobacillus ubinensis</name>
    <dbReference type="NCBI Taxonomy" id="2876789"/>
    <lineage>
        <taxon>Bacteria</taxon>
        <taxon>Bacillati</taxon>
        <taxon>Bacillota</taxon>
        <taxon>Bacilli</taxon>
        <taxon>Lactobacillales</taxon>
        <taxon>Lactobacillaceae</taxon>
        <taxon>Ligilactobacillus</taxon>
    </lineage>
</organism>
<proteinExistence type="predicted"/>
<protein>
    <submittedName>
        <fullName evidence="2">QueT transporter family protein</fullName>
    </submittedName>
</protein>
<dbReference type="Proteomes" id="UP001139006">
    <property type="component" value="Unassembled WGS sequence"/>
</dbReference>
<sequence>MKTLKLNTADLVKAGVIAALYIALTLLNPLSYGAIQFRFSEFLNNLAPFNKRYIWALTLGCAIANLNSPLGIYDVIFGSLGTLAMTTISYLLGKHIKTVIGKLAITVTVCTLMSWSVALEYYLLSNSPFWATYFTVALGEFGAVFFGAIIVFVLNTRIDLTK</sequence>